<keyword evidence="2 7" id="KW-0645">Protease</keyword>
<dbReference type="AlphaFoldDB" id="A0A2U1NG64"/>
<gene>
    <name evidence="7" type="ORF">CTI12_AA269570</name>
</gene>
<dbReference type="Proteomes" id="UP000245207">
    <property type="component" value="Unassembled WGS sequence"/>
</dbReference>
<dbReference type="GO" id="GO:0006508">
    <property type="term" value="P:proteolysis"/>
    <property type="evidence" value="ECO:0007669"/>
    <property type="project" value="UniProtKB-KW"/>
</dbReference>
<sequence>MKIINSITVLADSLKSQEPSEIDPPKDDNKNTVTASTSSATQSSSLDVPLQLPQPPIPQENNNENTASRTITIWSKEHEITVLTCILEYFVANRKYPFVDNENMQQFYQEWIEWRGVYVDEDVFFNKMVELPERYHLQKQMVISGQNMERQWMYGMSLNDPEFVKGVESFLIAVESNQVAKGDIEIFCPCSKCKNFKPFTDIKTIEWHLHRYGFVRKYTCWSEHGESLVGNSTSSHLEQVALQPVTSYTAPQMQSQLATVEPVKPKTQEERYKERLDKLEDRPKLFKESARRFTKCKNRNIPIDAPHNMYVKPWGEWIEYEAVLDIHIEAKVDITFIHWWAICVFLNPHLIVSGECLSNSEQVVDHIISTKGNNPGKDIYVATYLQGGSHWLLFVVCPNLRRGYIVDSSKRDNTEKNYYSPKIVESYSLAFQYRAFEIKFDWTMAKCFQQKGDWECGYYLMKSMYDLALYKQADFPKHVLELENEYYGSGWLQVLEPGN</sequence>
<dbReference type="Pfam" id="PF13963">
    <property type="entry name" value="Transpos_assoc"/>
    <property type="match status" value="1"/>
</dbReference>
<organism evidence="7 8">
    <name type="scientific">Artemisia annua</name>
    <name type="common">Sweet wormwood</name>
    <dbReference type="NCBI Taxonomy" id="35608"/>
    <lineage>
        <taxon>Eukaryota</taxon>
        <taxon>Viridiplantae</taxon>
        <taxon>Streptophyta</taxon>
        <taxon>Embryophyta</taxon>
        <taxon>Tracheophyta</taxon>
        <taxon>Spermatophyta</taxon>
        <taxon>Magnoliopsida</taxon>
        <taxon>eudicotyledons</taxon>
        <taxon>Gunneridae</taxon>
        <taxon>Pentapetalae</taxon>
        <taxon>asterids</taxon>
        <taxon>campanulids</taxon>
        <taxon>Asterales</taxon>
        <taxon>Asteraceae</taxon>
        <taxon>Asteroideae</taxon>
        <taxon>Anthemideae</taxon>
        <taxon>Artemisiinae</taxon>
        <taxon>Artemisia</taxon>
    </lineage>
</organism>
<comment type="caution">
    <text evidence="7">The sequence shown here is derived from an EMBL/GenBank/DDBJ whole genome shotgun (WGS) entry which is preliminary data.</text>
</comment>
<dbReference type="STRING" id="35608.A0A2U1NG64"/>
<feature type="region of interest" description="Disordered" evidence="4">
    <location>
        <begin position="14"/>
        <end position="65"/>
    </location>
</feature>
<proteinExistence type="inferred from homology"/>
<evidence type="ECO:0000256" key="1">
    <source>
        <dbReference type="ARBA" id="ARBA00005234"/>
    </source>
</evidence>
<dbReference type="InterPro" id="IPR038765">
    <property type="entry name" value="Papain-like_cys_pep_sf"/>
</dbReference>
<dbReference type="PANTHER" id="PTHR33018">
    <property type="entry name" value="OS10G0338966 PROTEIN-RELATED"/>
    <property type="match status" value="1"/>
</dbReference>
<dbReference type="GO" id="GO:0008234">
    <property type="term" value="F:cysteine-type peptidase activity"/>
    <property type="evidence" value="ECO:0007669"/>
    <property type="project" value="InterPro"/>
</dbReference>
<feature type="domain" description="Transposase-associated" evidence="6">
    <location>
        <begin position="150"/>
        <end position="226"/>
    </location>
</feature>
<evidence type="ECO:0000259" key="5">
    <source>
        <dbReference type="Pfam" id="PF02902"/>
    </source>
</evidence>
<dbReference type="SUPFAM" id="SSF54001">
    <property type="entry name" value="Cysteine proteinases"/>
    <property type="match status" value="1"/>
</dbReference>
<dbReference type="PANTHER" id="PTHR33018:SF35">
    <property type="entry name" value="ULP1 PROTEASE FAMILY CATALYTIC DOMAIN, PAPAIN-LIKE CYSTEINE PEPTIDASE SUPERFAMILY"/>
    <property type="match status" value="1"/>
</dbReference>
<evidence type="ECO:0000256" key="4">
    <source>
        <dbReference type="SAM" id="MobiDB-lite"/>
    </source>
</evidence>
<dbReference type="OrthoDB" id="686166at2759"/>
<dbReference type="EMBL" id="PKPP01002891">
    <property type="protein sequence ID" value="PWA72519.1"/>
    <property type="molecule type" value="Genomic_DNA"/>
</dbReference>
<dbReference type="InterPro" id="IPR003653">
    <property type="entry name" value="Peptidase_C48_C"/>
</dbReference>
<dbReference type="InterPro" id="IPR029480">
    <property type="entry name" value="Transpos_assoc"/>
</dbReference>
<protein>
    <submittedName>
        <fullName evidence="7">Ulp1 protease family, C-terminal catalytic domain-containing protein</fullName>
    </submittedName>
</protein>
<dbReference type="Gene3D" id="3.40.395.10">
    <property type="entry name" value="Adenoviral Proteinase, Chain A"/>
    <property type="match status" value="1"/>
</dbReference>
<name>A0A2U1NG64_ARTAN</name>
<keyword evidence="3" id="KW-0378">Hydrolase</keyword>
<reference evidence="7 8" key="1">
    <citation type="journal article" date="2018" name="Mol. Plant">
        <title>The genome of Artemisia annua provides insight into the evolution of Asteraceae family and artemisinin biosynthesis.</title>
        <authorList>
            <person name="Shen Q."/>
            <person name="Zhang L."/>
            <person name="Liao Z."/>
            <person name="Wang S."/>
            <person name="Yan T."/>
            <person name="Shi P."/>
            <person name="Liu M."/>
            <person name="Fu X."/>
            <person name="Pan Q."/>
            <person name="Wang Y."/>
            <person name="Lv Z."/>
            <person name="Lu X."/>
            <person name="Zhang F."/>
            <person name="Jiang W."/>
            <person name="Ma Y."/>
            <person name="Chen M."/>
            <person name="Hao X."/>
            <person name="Li L."/>
            <person name="Tang Y."/>
            <person name="Lv G."/>
            <person name="Zhou Y."/>
            <person name="Sun X."/>
            <person name="Brodelius P.E."/>
            <person name="Rose J.K.C."/>
            <person name="Tang K."/>
        </authorList>
    </citation>
    <scope>NUCLEOTIDE SEQUENCE [LARGE SCALE GENOMIC DNA]</scope>
    <source>
        <strain evidence="8">cv. Huhao1</strain>
        <tissue evidence="7">Leaf</tissue>
    </source>
</reference>
<evidence type="ECO:0000259" key="6">
    <source>
        <dbReference type="Pfam" id="PF13963"/>
    </source>
</evidence>
<evidence type="ECO:0000256" key="2">
    <source>
        <dbReference type="ARBA" id="ARBA00022670"/>
    </source>
</evidence>
<feature type="domain" description="Ubiquitin-like protease family profile" evidence="5">
    <location>
        <begin position="380"/>
        <end position="481"/>
    </location>
</feature>
<keyword evidence="8" id="KW-1185">Reference proteome</keyword>
<evidence type="ECO:0000256" key="3">
    <source>
        <dbReference type="ARBA" id="ARBA00022801"/>
    </source>
</evidence>
<evidence type="ECO:0000313" key="7">
    <source>
        <dbReference type="EMBL" id="PWA72519.1"/>
    </source>
</evidence>
<comment type="similarity">
    <text evidence="1">Belongs to the peptidase C48 family.</text>
</comment>
<evidence type="ECO:0000313" key="8">
    <source>
        <dbReference type="Proteomes" id="UP000245207"/>
    </source>
</evidence>
<feature type="compositionally biased region" description="Low complexity" evidence="4">
    <location>
        <begin position="32"/>
        <end position="51"/>
    </location>
</feature>
<dbReference type="Pfam" id="PF02902">
    <property type="entry name" value="Peptidase_C48"/>
    <property type="match status" value="1"/>
</dbReference>
<accession>A0A2U1NG64</accession>